<dbReference type="InterPro" id="IPR011991">
    <property type="entry name" value="ArsR-like_HTH"/>
</dbReference>
<dbReference type="HOGENOM" id="CLU_097806_4_3_9"/>
<dbReference type="Proteomes" id="UP000031829">
    <property type="component" value="Chromosome"/>
</dbReference>
<dbReference type="EMBL" id="CP009920">
    <property type="protein sequence ID" value="AJI23627.1"/>
    <property type="molecule type" value="Genomic_DNA"/>
</dbReference>
<dbReference type="PANTHER" id="PTHR33154:SF25">
    <property type="entry name" value="LMO0101 PROTEIN"/>
    <property type="match status" value="1"/>
</dbReference>
<dbReference type="SMART" id="SM00418">
    <property type="entry name" value="HTH_ARSR"/>
    <property type="match status" value="1"/>
</dbReference>
<dbReference type="SUPFAM" id="SSF46785">
    <property type="entry name" value="Winged helix' DNA-binding domain"/>
    <property type="match status" value="1"/>
</dbReference>
<dbReference type="GO" id="GO:0003677">
    <property type="term" value="F:DNA binding"/>
    <property type="evidence" value="ECO:0007669"/>
    <property type="project" value="UniProtKB-KW"/>
</dbReference>
<evidence type="ECO:0000313" key="5">
    <source>
        <dbReference type="Proteomes" id="UP000031829"/>
    </source>
</evidence>
<keyword evidence="1" id="KW-0805">Transcription regulation</keyword>
<dbReference type="PROSITE" id="PS50987">
    <property type="entry name" value="HTH_ARSR_2"/>
    <property type="match status" value="1"/>
</dbReference>
<evidence type="ECO:0000256" key="3">
    <source>
        <dbReference type="ARBA" id="ARBA00023163"/>
    </source>
</evidence>
<dbReference type="InterPro" id="IPR001845">
    <property type="entry name" value="HTH_ArsR_DNA-bd_dom"/>
</dbReference>
<reference evidence="4 5" key="1">
    <citation type="journal article" date="2015" name="Genome Announc.">
        <title>Complete genome sequences for 35 biothreat assay-relevant bacillus species.</title>
        <authorList>
            <person name="Johnson S.L."/>
            <person name="Daligault H.E."/>
            <person name="Davenport K.W."/>
            <person name="Jaissle J."/>
            <person name="Frey K.G."/>
            <person name="Ladner J.T."/>
            <person name="Broomall S.M."/>
            <person name="Bishop-Lilly K.A."/>
            <person name="Bruce D.C."/>
            <person name="Gibbons H.S."/>
            <person name="Coyne S.R."/>
            <person name="Lo C.C."/>
            <person name="Meincke L."/>
            <person name="Munk A.C."/>
            <person name="Koroleva G.I."/>
            <person name="Rosenzweig C.N."/>
            <person name="Palacios G.F."/>
            <person name="Redden C.L."/>
            <person name="Minogue T.D."/>
            <person name="Chain P.S."/>
        </authorList>
    </citation>
    <scope>NUCLEOTIDE SEQUENCE [LARGE SCALE GENOMIC DNA]</scope>
    <source>
        <strain evidence="5">ATCC 14581 / DSM 32 / JCM 2506 / NBRC 15308 / NCIMB 9376 / NCTC 10342 / NRRL B-14308 / VKM B-512</strain>
    </source>
</reference>
<dbReference type="CDD" id="cd00090">
    <property type="entry name" value="HTH_ARSR"/>
    <property type="match status" value="1"/>
</dbReference>
<keyword evidence="2" id="KW-0238">DNA-binding</keyword>
<evidence type="ECO:0000256" key="2">
    <source>
        <dbReference type="ARBA" id="ARBA00023125"/>
    </source>
</evidence>
<name>A0A0B6AR64_PRIM2</name>
<dbReference type="Gene3D" id="1.10.10.10">
    <property type="entry name" value="Winged helix-like DNA-binding domain superfamily/Winged helix DNA-binding domain"/>
    <property type="match status" value="1"/>
</dbReference>
<organism evidence="4 5">
    <name type="scientific">Priestia megaterium (strain ATCC 14581 / DSM 32 / CCUG 1817 / JCM 2506 / NBRC 15308 / NCIMB 9376 / NCTC 10342 / NRRL B-14308 / VKM B-512 / Ford 19)</name>
    <name type="common">Bacillus megaterium</name>
    <dbReference type="NCBI Taxonomy" id="1348623"/>
    <lineage>
        <taxon>Bacteria</taxon>
        <taxon>Bacillati</taxon>
        <taxon>Bacillota</taxon>
        <taxon>Bacilli</taxon>
        <taxon>Bacillales</taxon>
        <taxon>Bacillaceae</taxon>
        <taxon>Priestia</taxon>
    </lineage>
</organism>
<protein>
    <submittedName>
        <fullName evidence="4">Bacterial regulatory, arsR family protein</fullName>
    </submittedName>
</protein>
<gene>
    <name evidence="4" type="ORF">BG04_4904</name>
</gene>
<dbReference type="KEGG" id="bmeg:BG04_4904"/>
<dbReference type="AlphaFoldDB" id="A0A0B6AR64"/>
<proteinExistence type="predicted"/>
<dbReference type="InterPro" id="IPR036388">
    <property type="entry name" value="WH-like_DNA-bd_sf"/>
</dbReference>
<dbReference type="PANTHER" id="PTHR33154">
    <property type="entry name" value="TRANSCRIPTIONAL REGULATOR, ARSR FAMILY"/>
    <property type="match status" value="1"/>
</dbReference>
<dbReference type="PRINTS" id="PR00778">
    <property type="entry name" value="HTHARSR"/>
</dbReference>
<dbReference type="GeneID" id="93642884"/>
<sequence>MTLEQTNDLQRVKIFNALADEKRINIIRILSQEENCPRCTDIGRSLGISKSNGSYHLKILSDAQLVTIKREGVTKYVSLNTEMFKQYLPGFLATL</sequence>
<dbReference type="Pfam" id="PF01022">
    <property type="entry name" value="HTH_5"/>
    <property type="match status" value="1"/>
</dbReference>
<evidence type="ECO:0000313" key="4">
    <source>
        <dbReference type="EMBL" id="AJI23627.1"/>
    </source>
</evidence>
<accession>A0A0B6AR64</accession>
<dbReference type="InterPro" id="IPR036390">
    <property type="entry name" value="WH_DNA-bd_sf"/>
</dbReference>
<dbReference type="NCBIfam" id="NF033788">
    <property type="entry name" value="HTH_metalloreg"/>
    <property type="match status" value="1"/>
</dbReference>
<keyword evidence="3" id="KW-0804">Transcription</keyword>
<evidence type="ECO:0000256" key="1">
    <source>
        <dbReference type="ARBA" id="ARBA00023015"/>
    </source>
</evidence>
<dbReference type="InterPro" id="IPR051081">
    <property type="entry name" value="HTH_MetalResp_TranReg"/>
</dbReference>
<dbReference type="RefSeq" id="WP_034651793.1">
    <property type="nucleotide sequence ID" value="NZ_BCVB01000016.1"/>
</dbReference>
<dbReference type="GO" id="GO:0003700">
    <property type="term" value="F:DNA-binding transcription factor activity"/>
    <property type="evidence" value="ECO:0007669"/>
    <property type="project" value="InterPro"/>
</dbReference>